<sequence length="132" mass="13753">MVLVAALALPACSKDSTGVPVQRDAEPHQGNVANAGAATAEAVARAVQADAATLWRRSGEGAGLTVRTESVTWRDGALGCPSSDRMYTQALVPGWRIVVTDGSRSATYHASRSGRWLLCPPERAQAPLPGSD</sequence>
<evidence type="ECO:0000313" key="2">
    <source>
        <dbReference type="Proteomes" id="UP000532440"/>
    </source>
</evidence>
<comment type="caution">
    <text evidence="1">The sequence shown here is derived from an EMBL/GenBank/DDBJ whole genome shotgun (WGS) entry which is preliminary data.</text>
</comment>
<evidence type="ECO:0000313" key="1">
    <source>
        <dbReference type="EMBL" id="MBB5272993.1"/>
    </source>
</evidence>
<keyword evidence="2" id="KW-1185">Reference proteome</keyword>
<dbReference type="EMBL" id="JACHGB010000006">
    <property type="protein sequence ID" value="MBB5272993.1"/>
    <property type="molecule type" value="Genomic_DNA"/>
</dbReference>
<accession>A0A7W8HKS7</accession>
<protein>
    <submittedName>
        <fullName evidence="1">Uncharacterized protein</fullName>
    </submittedName>
</protein>
<proteinExistence type="predicted"/>
<organism evidence="1 2">
    <name type="scientific">Quisquiliibacterium transsilvanicum</name>
    <dbReference type="NCBI Taxonomy" id="1549638"/>
    <lineage>
        <taxon>Bacteria</taxon>
        <taxon>Pseudomonadati</taxon>
        <taxon>Pseudomonadota</taxon>
        <taxon>Betaproteobacteria</taxon>
        <taxon>Burkholderiales</taxon>
        <taxon>Burkholderiaceae</taxon>
        <taxon>Quisquiliibacterium</taxon>
    </lineage>
</organism>
<dbReference type="Proteomes" id="UP000532440">
    <property type="component" value="Unassembled WGS sequence"/>
</dbReference>
<dbReference type="RefSeq" id="WP_183969160.1">
    <property type="nucleotide sequence ID" value="NZ_BAABEW010000007.1"/>
</dbReference>
<reference evidence="1 2" key="1">
    <citation type="submission" date="2020-08" db="EMBL/GenBank/DDBJ databases">
        <title>Genomic Encyclopedia of Type Strains, Phase IV (KMG-IV): sequencing the most valuable type-strain genomes for metagenomic binning, comparative biology and taxonomic classification.</title>
        <authorList>
            <person name="Goeker M."/>
        </authorList>
    </citation>
    <scope>NUCLEOTIDE SEQUENCE [LARGE SCALE GENOMIC DNA]</scope>
    <source>
        <strain evidence="1 2">DSM 29781</strain>
    </source>
</reference>
<dbReference type="AlphaFoldDB" id="A0A7W8HKS7"/>
<gene>
    <name evidence="1" type="ORF">HNQ70_003021</name>
</gene>
<name>A0A7W8HKS7_9BURK</name>